<evidence type="ECO:0000259" key="1">
    <source>
        <dbReference type="Pfam" id="PF07238"/>
    </source>
</evidence>
<evidence type="ECO:0000313" key="3">
    <source>
        <dbReference type="EMBL" id="MBJ6724730.1"/>
    </source>
</evidence>
<feature type="domain" description="PilZ" evidence="1">
    <location>
        <begin position="135"/>
        <end position="218"/>
    </location>
</feature>
<gene>
    <name evidence="3" type="ORF">JFN93_08435</name>
</gene>
<evidence type="ECO:0000313" key="4">
    <source>
        <dbReference type="Proteomes" id="UP000636888"/>
    </source>
</evidence>
<dbReference type="InterPro" id="IPR009875">
    <property type="entry name" value="PilZ_domain"/>
</dbReference>
<dbReference type="InterPro" id="IPR040638">
    <property type="entry name" value="PilZN1"/>
</dbReference>
<keyword evidence="4" id="KW-1185">Reference proteome</keyword>
<dbReference type="Pfam" id="PF07238">
    <property type="entry name" value="PilZ"/>
    <property type="match status" value="1"/>
</dbReference>
<dbReference type="EMBL" id="JAEMHM010000006">
    <property type="protein sequence ID" value="MBJ6724730.1"/>
    <property type="molecule type" value="Genomic_DNA"/>
</dbReference>
<accession>A0A8J7JLC4</accession>
<dbReference type="Gene3D" id="2.40.10.220">
    <property type="entry name" value="predicted glycosyltransferase like domains"/>
    <property type="match status" value="1"/>
</dbReference>
<sequence>MPRNYQEYFQVGKRAKVEMLLSDGGTFSDGAVITALSGDRLSVRLSRDELPEGALLHEKAPVSVRVGARGNGYTCRALVLSCREGEDLLMGLIEGVVAEDSRAYYRLQAEMPVTLYKMATGWKDCSVNRPLFPREDYLPRIVNISGGGLRAETEMELTPGDLVHVVFHLPLPEPKTVPVVAEVVQSESREDGYRPCYSAGMKYREINERDRDAVVAYVCNEEIKRLRLNRKEYLSLVNN</sequence>
<organism evidence="3 4">
    <name type="scientific">Geomesophilobacter sediminis</name>
    <dbReference type="NCBI Taxonomy" id="2798584"/>
    <lineage>
        <taxon>Bacteria</taxon>
        <taxon>Pseudomonadati</taxon>
        <taxon>Thermodesulfobacteriota</taxon>
        <taxon>Desulfuromonadia</taxon>
        <taxon>Geobacterales</taxon>
        <taxon>Geobacteraceae</taxon>
        <taxon>Geomesophilobacter</taxon>
    </lineage>
</organism>
<dbReference type="AlphaFoldDB" id="A0A8J7JLC4"/>
<reference evidence="3" key="1">
    <citation type="submission" date="2020-12" db="EMBL/GenBank/DDBJ databases">
        <title>Geomonas sp. Red875, isolated from river sediment.</title>
        <authorList>
            <person name="Xu Z."/>
            <person name="Zhang Z."/>
            <person name="Masuda Y."/>
            <person name="Itoh H."/>
            <person name="Senoo K."/>
        </authorList>
    </citation>
    <scope>NUCLEOTIDE SEQUENCE</scope>
    <source>
        <strain evidence="3">Red875</strain>
    </source>
</reference>
<proteinExistence type="predicted"/>
<protein>
    <submittedName>
        <fullName evidence="3">DUF5634 family protein</fullName>
    </submittedName>
</protein>
<name>A0A8J7JLC4_9BACT</name>
<dbReference type="Pfam" id="PF18672">
    <property type="entry name" value="PilZN1"/>
    <property type="match status" value="1"/>
</dbReference>
<dbReference type="Proteomes" id="UP000636888">
    <property type="component" value="Unassembled WGS sequence"/>
</dbReference>
<comment type="caution">
    <text evidence="3">The sequence shown here is derived from an EMBL/GenBank/DDBJ whole genome shotgun (WGS) entry which is preliminary data.</text>
</comment>
<dbReference type="GO" id="GO:0035438">
    <property type="term" value="F:cyclic-di-GMP binding"/>
    <property type="evidence" value="ECO:0007669"/>
    <property type="project" value="InterPro"/>
</dbReference>
<feature type="domain" description="N-terminal PilZ-like" evidence="2">
    <location>
        <begin position="8"/>
        <end position="99"/>
    </location>
</feature>
<dbReference type="Gene3D" id="2.30.110.70">
    <property type="match status" value="1"/>
</dbReference>
<dbReference type="RefSeq" id="WP_199383622.1">
    <property type="nucleotide sequence ID" value="NZ_JAEMHM010000006.1"/>
</dbReference>
<evidence type="ECO:0000259" key="2">
    <source>
        <dbReference type="Pfam" id="PF18672"/>
    </source>
</evidence>